<dbReference type="PRINTS" id="PR00378">
    <property type="entry name" value="LIIMPHPHTASE"/>
</dbReference>
<dbReference type="EC" id="3.1.3.25" evidence="4"/>
<dbReference type="FunFam" id="3.30.540.10:FF:000003">
    <property type="entry name" value="Inositol-1-monophosphatase"/>
    <property type="match status" value="1"/>
</dbReference>
<evidence type="ECO:0000256" key="7">
    <source>
        <dbReference type="ARBA" id="ARBA00022842"/>
    </source>
</evidence>
<dbReference type="PANTHER" id="PTHR20854:SF4">
    <property type="entry name" value="INOSITOL-1-MONOPHOSPHATASE-RELATED"/>
    <property type="match status" value="1"/>
</dbReference>
<feature type="binding site" evidence="8">
    <location>
        <position position="89"/>
    </location>
    <ligand>
        <name>Mg(2+)</name>
        <dbReference type="ChEBI" id="CHEBI:18420"/>
        <label>1</label>
        <note>catalytic</note>
    </ligand>
</feature>
<dbReference type="CDD" id="cd01637">
    <property type="entry name" value="IMPase_like"/>
    <property type="match status" value="1"/>
</dbReference>
<dbReference type="PROSITE" id="PS00630">
    <property type="entry name" value="IMP_2"/>
    <property type="match status" value="1"/>
</dbReference>
<dbReference type="InterPro" id="IPR020583">
    <property type="entry name" value="Inositol_monoP_metal-BS"/>
</dbReference>
<dbReference type="SUPFAM" id="SSF56655">
    <property type="entry name" value="Carbohydrate phosphatase"/>
    <property type="match status" value="1"/>
</dbReference>
<keyword evidence="5 8" id="KW-0479">Metal-binding</keyword>
<comment type="pathway">
    <text evidence="3">Polyol metabolism; myo-inositol biosynthesis; myo-inositol from D-glucose 6-phosphate: step 2/2.</text>
</comment>
<dbReference type="GO" id="GO:0006021">
    <property type="term" value="P:inositol biosynthetic process"/>
    <property type="evidence" value="ECO:0007669"/>
    <property type="project" value="UniProtKB-UniPathway"/>
</dbReference>
<evidence type="ECO:0000256" key="2">
    <source>
        <dbReference type="ARBA" id="ARBA00001946"/>
    </source>
</evidence>
<dbReference type="PRINTS" id="PR00377">
    <property type="entry name" value="IMPHPHTASES"/>
</dbReference>
<organism evidence="9 10">
    <name type="scientific">Bacillus aerolatus</name>
    <dbReference type="NCBI Taxonomy" id="2653354"/>
    <lineage>
        <taxon>Bacteria</taxon>
        <taxon>Bacillati</taxon>
        <taxon>Bacillota</taxon>
        <taxon>Bacilli</taxon>
        <taxon>Bacillales</taxon>
        <taxon>Bacillaceae</taxon>
        <taxon>Bacillus</taxon>
    </lineage>
</organism>
<gene>
    <name evidence="9" type="ORF">F9802_04195</name>
</gene>
<dbReference type="Pfam" id="PF00459">
    <property type="entry name" value="Inositol_P"/>
    <property type="match status" value="1"/>
</dbReference>
<proteinExistence type="predicted"/>
<evidence type="ECO:0000256" key="5">
    <source>
        <dbReference type="ARBA" id="ARBA00022723"/>
    </source>
</evidence>
<evidence type="ECO:0000313" key="10">
    <source>
        <dbReference type="Proteomes" id="UP000429595"/>
    </source>
</evidence>
<dbReference type="InterPro" id="IPR020552">
    <property type="entry name" value="Inositol_monoPase_Li-sen"/>
</dbReference>
<sequence length="264" mass="29531">MVNWTEMDQQVKAWIMEAGAFIRESFQHSLSIQTKSNPNDLVTNIDEETERFFISNIRKTYPSHFILGEEGQGDELSSLDGIVWIIDPIDGTMNFIHQQRHFAISIGIYEDGVGRLGYIYDVTHDELYYAKRGSGAFMNDVQLPALSEVTLEKSLIAVNATWLVKNAYFDEKRLVSLATTVRGVRSYGSAALELAYVASGRLDSYLTMRLSPWDFAAGKILVEEVGGNVTALSGKELDMMKTTSVFAGAPGLHKRILTDFLLEK</sequence>
<evidence type="ECO:0000256" key="8">
    <source>
        <dbReference type="PIRSR" id="PIRSR600760-2"/>
    </source>
</evidence>
<accession>A0A6I1FLP4</accession>
<dbReference type="FunFam" id="3.40.190.80:FF:000020">
    <property type="entry name" value="Fructose-1,6-bisphosphatase/inositol-1-monophosphatase"/>
    <property type="match status" value="1"/>
</dbReference>
<dbReference type="PROSITE" id="PS00629">
    <property type="entry name" value="IMP_1"/>
    <property type="match status" value="1"/>
</dbReference>
<dbReference type="PANTHER" id="PTHR20854">
    <property type="entry name" value="INOSITOL MONOPHOSPHATASE"/>
    <property type="match status" value="1"/>
</dbReference>
<dbReference type="EMBL" id="WEIO01000002">
    <property type="protein sequence ID" value="KAB7707923.1"/>
    <property type="molecule type" value="Genomic_DNA"/>
</dbReference>
<evidence type="ECO:0000313" key="9">
    <source>
        <dbReference type="EMBL" id="KAB7707923.1"/>
    </source>
</evidence>
<keyword evidence="10" id="KW-1185">Reference proteome</keyword>
<feature type="binding site" evidence="8">
    <location>
        <position position="214"/>
    </location>
    <ligand>
        <name>Mg(2+)</name>
        <dbReference type="ChEBI" id="CHEBI:18420"/>
        <label>1</label>
        <note>catalytic</note>
    </ligand>
</feature>
<feature type="binding site" evidence="8">
    <location>
        <position position="69"/>
    </location>
    <ligand>
        <name>Mg(2+)</name>
        <dbReference type="ChEBI" id="CHEBI:18420"/>
        <label>1</label>
        <note>catalytic</note>
    </ligand>
</feature>
<dbReference type="UniPathway" id="UPA00823">
    <property type="reaction ID" value="UER00788"/>
</dbReference>
<dbReference type="InterPro" id="IPR020550">
    <property type="entry name" value="Inositol_monophosphatase_CS"/>
</dbReference>
<evidence type="ECO:0000256" key="1">
    <source>
        <dbReference type="ARBA" id="ARBA00001033"/>
    </source>
</evidence>
<dbReference type="Gene3D" id="3.40.190.80">
    <property type="match status" value="1"/>
</dbReference>
<comment type="caution">
    <text evidence="9">The sequence shown here is derived from an EMBL/GenBank/DDBJ whole genome shotgun (WGS) entry which is preliminary data.</text>
</comment>
<dbReference type="AlphaFoldDB" id="A0A6I1FLP4"/>
<dbReference type="InterPro" id="IPR000760">
    <property type="entry name" value="Inositol_monophosphatase-like"/>
</dbReference>
<name>A0A6I1FLP4_9BACI</name>
<evidence type="ECO:0000256" key="3">
    <source>
        <dbReference type="ARBA" id="ARBA00005152"/>
    </source>
</evidence>
<feature type="binding site" evidence="8">
    <location>
        <position position="87"/>
    </location>
    <ligand>
        <name>Mg(2+)</name>
        <dbReference type="ChEBI" id="CHEBI:18420"/>
        <label>1</label>
        <note>catalytic</note>
    </ligand>
</feature>
<evidence type="ECO:0000256" key="6">
    <source>
        <dbReference type="ARBA" id="ARBA00022801"/>
    </source>
</evidence>
<dbReference type="GO" id="GO:0007165">
    <property type="term" value="P:signal transduction"/>
    <property type="evidence" value="ECO:0007669"/>
    <property type="project" value="TreeGrafter"/>
</dbReference>
<dbReference type="Proteomes" id="UP000429595">
    <property type="component" value="Unassembled WGS sequence"/>
</dbReference>
<protein>
    <recommendedName>
        <fullName evidence="4">inositol-phosphate phosphatase</fullName>
        <ecNumber evidence="4">3.1.3.25</ecNumber>
    </recommendedName>
</protein>
<dbReference type="Gene3D" id="3.30.540.10">
    <property type="entry name" value="Fructose-1,6-Bisphosphatase, subunit A, domain 1"/>
    <property type="match status" value="1"/>
</dbReference>
<reference evidence="9 10" key="1">
    <citation type="submission" date="2019-10" db="EMBL/GenBank/DDBJ databases">
        <title>Bacillus aerolatum sp. nov., isolated from bioaerosol of sport playgrounds.</title>
        <authorList>
            <person name="Chen P."/>
            <person name="Zhang G."/>
        </authorList>
    </citation>
    <scope>NUCLEOTIDE SEQUENCE [LARGE SCALE GENOMIC DNA]</scope>
    <source>
        <strain evidence="9 10">CX253</strain>
    </source>
</reference>
<comment type="cofactor">
    <cofactor evidence="2 8">
        <name>Mg(2+)</name>
        <dbReference type="ChEBI" id="CHEBI:18420"/>
    </cofactor>
</comment>
<keyword evidence="6" id="KW-0378">Hydrolase</keyword>
<keyword evidence="7 8" id="KW-0460">Magnesium</keyword>
<comment type="catalytic activity">
    <reaction evidence="1">
        <text>a myo-inositol phosphate + H2O = myo-inositol + phosphate</text>
        <dbReference type="Rhea" id="RHEA:24056"/>
        <dbReference type="ChEBI" id="CHEBI:15377"/>
        <dbReference type="ChEBI" id="CHEBI:17268"/>
        <dbReference type="ChEBI" id="CHEBI:43474"/>
        <dbReference type="ChEBI" id="CHEBI:84139"/>
        <dbReference type="EC" id="3.1.3.25"/>
    </reaction>
</comment>
<feature type="binding site" evidence="8">
    <location>
        <position position="90"/>
    </location>
    <ligand>
        <name>Mg(2+)</name>
        <dbReference type="ChEBI" id="CHEBI:18420"/>
        <label>2</label>
    </ligand>
</feature>
<dbReference type="GO" id="GO:0046872">
    <property type="term" value="F:metal ion binding"/>
    <property type="evidence" value="ECO:0007669"/>
    <property type="project" value="UniProtKB-KW"/>
</dbReference>
<evidence type="ECO:0000256" key="4">
    <source>
        <dbReference type="ARBA" id="ARBA00013106"/>
    </source>
</evidence>
<dbReference type="RefSeq" id="WP_152149910.1">
    <property type="nucleotide sequence ID" value="NZ_WEIO01000002.1"/>
</dbReference>
<dbReference type="GO" id="GO:0046854">
    <property type="term" value="P:phosphatidylinositol phosphate biosynthetic process"/>
    <property type="evidence" value="ECO:0007669"/>
    <property type="project" value="InterPro"/>
</dbReference>
<dbReference type="GO" id="GO:0008934">
    <property type="term" value="F:inositol monophosphate 1-phosphatase activity"/>
    <property type="evidence" value="ECO:0007669"/>
    <property type="project" value="TreeGrafter"/>
</dbReference>